<sequence length="353" mass="38181">MEKHCYVFVHAGAGSHSEKREKVYKDSMKRACTLALDLLNSGGSSEAADSPCTNAGIGSNLTRSGTVQCDASIMRSKDGAFGSVGAVSAIKNPISAASKLMETESRGQVEFGLITPMMLVGQGAEIWSVKNGVECTSDTQYHITNDSKNKYAKYMEIIKDHTQNPISAAIKTQECMQDTVGAICLDLNGNMASGVSSGGIAIKLEGRVGEAAIYKAGCWAEEFQDKTSRIVIGTSVSGTGEQIIRTSMAQKCAETILENHGEPVNQLKKTINSFLDDKYLRKYQSKNVGIIITLSEFLENRIVTDLLVGFTTETMAHCYMSNNMTKPKANISRNTSFTSNNPSSRMKIEAFSI</sequence>
<feature type="active site" description="Nucleophile" evidence="1">
    <location>
        <position position="179"/>
    </location>
</feature>
<dbReference type="GO" id="GO:0004298">
    <property type="term" value="F:threonine-type endopeptidase activity"/>
    <property type="evidence" value="ECO:0007669"/>
    <property type="project" value="InterPro"/>
</dbReference>
<keyword evidence="4" id="KW-1185">Reference proteome</keyword>
<dbReference type="GO" id="GO:0005737">
    <property type="term" value="C:cytoplasm"/>
    <property type="evidence" value="ECO:0007669"/>
    <property type="project" value="TreeGrafter"/>
</dbReference>
<dbReference type="EMBL" id="MBFT01000356">
    <property type="protein sequence ID" value="PVU92609.1"/>
    <property type="molecule type" value="Genomic_DNA"/>
</dbReference>
<proteinExistence type="predicted"/>
<dbReference type="GO" id="GO:0051604">
    <property type="term" value="P:protein maturation"/>
    <property type="evidence" value="ECO:0007669"/>
    <property type="project" value="TreeGrafter"/>
</dbReference>
<dbReference type="InterPro" id="IPR000246">
    <property type="entry name" value="Peptidase_T2"/>
</dbReference>
<accession>A0A2T9YJW3</accession>
<dbReference type="InterPro" id="IPR029055">
    <property type="entry name" value="Ntn_hydrolases_N"/>
</dbReference>
<dbReference type="OrthoDB" id="77601at2759"/>
<reference evidence="3 4" key="1">
    <citation type="journal article" date="2018" name="MBio">
        <title>Comparative Genomics Reveals the Core Gene Toolbox for the Fungus-Insect Symbiosis.</title>
        <authorList>
            <person name="Wang Y."/>
            <person name="Stata M."/>
            <person name="Wang W."/>
            <person name="Stajich J.E."/>
            <person name="White M.M."/>
            <person name="Moncalvo J.M."/>
        </authorList>
    </citation>
    <scope>NUCLEOTIDE SEQUENCE [LARGE SCALE GENOMIC DNA]</scope>
    <source>
        <strain evidence="3 4">AUS-77-4</strain>
    </source>
</reference>
<evidence type="ECO:0008006" key="5">
    <source>
        <dbReference type="Google" id="ProtNLM"/>
    </source>
</evidence>
<dbReference type="PANTHER" id="PTHR10188">
    <property type="entry name" value="L-ASPARAGINASE"/>
    <property type="match status" value="1"/>
</dbReference>
<evidence type="ECO:0000313" key="3">
    <source>
        <dbReference type="EMBL" id="PVU92609.1"/>
    </source>
</evidence>
<dbReference type="Pfam" id="PF01112">
    <property type="entry name" value="Asparaginase_2"/>
    <property type="match status" value="1"/>
</dbReference>
<dbReference type="Proteomes" id="UP000245699">
    <property type="component" value="Unassembled WGS sequence"/>
</dbReference>
<evidence type="ECO:0000256" key="2">
    <source>
        <dbReference type="PIRSR" id="PIRSR600246-3"/>
    </source>
</evidence>
<dbReference type="InterPro" id="IPR037464">
    <property type="entry name" value="Taspase1"/>
</dbReference>
<dbReference type="AlphaFoldDB" id="A0A2T9YJW3"/>
<evidence type="ECO:0000313" key="4">
    <source>
        <dbReference type="Proteomes" id="UP000245699"/>
    </source>
</evidence>
<dbReference type="PANTHER" id="PTHR10188:SF8">
    <property type="entry name" value="THREONINE ASPARTASE 1"/>
    <property type="match status" value="1"/>
</dbReference>
<name>A0A2T9YJW3_9FUNG</name>
<dbReference type="SUPFAM" id="SSF56235">
    <property type="entry name" value="N-terminal nucleophile aminohydrolases (Ntn hydrolases)"/>
    <property type="match status" value="1"/>
</dbReference>
<evidence type="ECO:0000256" key="1">
    <source>
        <dbReference type="PIRSR" id="PIRSR600246-1"/>
    </source>
</evidence>
<organism evidence="3 4">
    <name type="scientific">Furculomyces boomerangus</name>
    <dbReference type="NCBI Taxonomy" id="61424"/>
    <lineage>
        <taxon>Eukaryota</taxon>
        <taxon>Fungi</taxon>
        <taxon>Fungi incertae sedis</taxon>
        <taxon>Zoopagomycota</taxon>
        <taxon>Kickxellomycotina</taxon>
        <taxon>Harpellomycetes</taxon>
        <taxon>Harpellales</taxon>
        <taxon>Harpellaceae</taxon>
        <taxon>Furculomyces</taxon>
    </lineage>
</organism>
<dbReference type="STRING" id="61424.A0A2T9YJW3"/>
<protein>
    <recommendedName>
        <fullName evidence="5">Threonine aspartase 1</fullName>
    </recommendedName>
</protein>
<feature type="site" description="Cleavage; by autolysis" evidence="2">
    <location>
        <begin position="178"/>
        <end position="179"/>
    </location>
</feature>
<gene>
    <name evidence="3" type="ORF">BB559_003655</name>
</gene>
<comment type="caution">
    <text evidence="3">The sequence shown here is derived from an EMBL/GenBank/DDBJ whole genome shotgun (WGS) entry which is preliminary data.</text>
</comment>
<dbReference type="CDD" id="cd04514">
    <property type="entry name" value="Taspase1_like"/>
    <property type="match status" value="1"/>
</dbReference>
<dbReference type="Gene3D" id="3.60.20.30">
    <property type="entry name" value="(Glycosyl)asparaginase"/>
    <property type="match status" value="1"/>
</dbReference>